<dbReference type="OMA" id="PTCAREH"/>
<dbReference type="EMBL" id="MNAD01001602">
    <property type="protein sequence ID" value="OJT03664.1"/>
    <property type="molecule type" value="Genomic_DNA"/>
</dbReference>
<proteinExistence type="predicted"/>
<keyword evidence="1" id="KW-0862">Zinc</keyword>
<dbReference type="PROSITE" id="PS50157">
    <property type="entry name" value="ZINC_FINGER_C2H2_2"/>
    <property type="match status" value="1"/>
</dbReference>
<protein>
    <recommendedName>
        <fullName evidence="2">C2H2-type domain-containing protein</fullName>
    </recommendedName>
</protein>
<dbReference type="Proteomes" id="UP000184267">
    <property type="component" value="Unassembled WGS sequence"/>
</dbReference>
<evidence type="ECO:0000256" key="1">
    <source>
        <dbReference type="PROSITE-ProRule" id="PRU00042"/>
    </source>
</evidence>
<gene>
    <name evidence="3" type="ORF">TRAPUB_5692</name>
</gene>
<comment type="caution">
    <text evidence="3">The sequence shown here is derived from an EMBL/GenBank/DDBJ whole genome shotgun (WGS) entry which is preliminary data.</text>
</comment>
<reference evidence="3 4" key="1">
    <citation type="submission" date="2016-10" db="EMBL/GenBank/DDBJ databases">
        <title>Genome sequence of the basidiomycete white-rot fungus Trametes pubescens.</title>
        <authorList>
            <person name="Makela M.R."/>
            <person name="Granchi Z."/>
            <person name="Peng M."/>
            <person name="De Vries R.P."/>
            <person name="Grigoriev I."/>
            <person name="Riley R."/>
            <person name="Hilden K."/>
        </authorList>
    </citation>
    <scope>NUCLEOTIDE SEQUENCE [LARGE SCALE GENOMIC DNA]</scope>
    <source>
        <strain evidence="3 4">FBCC735</strain>
    </source>
</reference>
<evidence type="ECO:0000259" key="2">
    <source>
        <dbReference type="PROSITE" id="PS50157"/>
    </source>
</evidence>
<name>A0A1M2V7V4_TRAPU</name>
<keyword evidence="4" id="KW-1185">Reference proteome</keyword>
<keyword evidence="1" id="KW-0863">Zinc-finger</keyword>
<dbReference type="Pfam" id="PF18759">
    <property type="entry name" value="Plavaka"/>
    <property type="match status" value="2"/>
</dbReference>
<organism evidence="3 4">
    <name type="scientific">Trametes pubescens</name>
    <name type="common">White-rot fungus</name>
    <dbReference type="NCBI Taxonomy" id="154538"/>
    <lineage>
        <taxon>Eukaryota</taxon>
        <taxon>Fungi</taxon>
        <taxon>Dikarya</taxon>
        <taxon>Basidiomycota</taxon>
        <taxon>Agaricomycotina</taxon>
        <taxon>Agaricomycetes</taxon>
        <taxon>Polyporales</taxon>
        <taxon>Polyporaceae</taxon>
        <taxon>Trametes</taxon>
    </lineage>
</organism>
<keyword evidence="1" id="KW-0479">Metal-binding</keyword>
<dbReference type="OrthoDB" id="2747587at2759"/>
<evidence type="ECO:0000313" key="3">
    <source>
        <dbReference type="EMBL" id="OJT03664.1"/>
    </source>
</evidence>
<sequence length="671" mass="76185">MARFCNLCSRSFTSENAFKDHNYRYHQYPKPAPAPSIFYYHPLLNGRKYNHYTYLKAKEIHFEQLHTSEAGINALLQTLAAEKALETGDPEARAIFDNADDLYSHIDALPYGDQSWTTFSLRYSGPVDANSPSWKRHTYIVHTRNPLRVVESMADSTDFLHTWDYVPFEEYTGEDCPTGHQSFHPVYVSAGNIHNEMRRAHRQGVMPLAFLPIPTCAREHLKDNEFRVFRKQLYHATLTQILSPLRAGMTHPHVLRCADGHFRRAIFEIGPFIADYPEQVYLSGVVQGWCPKCHALPHELESAGDPRFRDHTEALLDTFTPAVLWDVFGVDGDVTLFTNHFPRADIHELLTPDLLHQLIKGTFKDHLVTWVGEYIRLTSETEHEAKRLMDEIDRRLAAAPSFPGLRRFPEGRNFSQWTGNDSKALMKLYLSAIAGLVPDKMVQCFAAFLDFCYLARRPAHDTVSLDAMEDALTYFHELRTVFVETGVRPDGFGLPRQHALVHYVLAIRHFGSPNGLCSSITESKHIEAVKKPWRDSNKNQPLEQILRSITRLSKLSAARIEFGRCGLLQGDVHTAALKEIGADVEDKQARIEGVFLAVRDAMDVDGVSAGPSVELSKKPVSKHPIVDFAIKIGQPCLETLIRHFLHSEIYPDVPLDADVPLDEYPDILRAE</sequence>
<dbReference type="GO" id="GO:0008270">
    <property type="term" value="F:zinc ion binding"/>
    <property type="evidence" value="ECO:0007669"/>
    <property type="project" value="UniProtKB-KW"/>
</dbReference>
<evidence type="ECO:0000313" key="4">
    <source>
        <dbReference type="Proteomes" id="UP000184267"/>
    </source>
</evidence>
<dbReference type="AlphaFoldDB" id="A0A1M2V7V4"/>
<accession>A0A1M2V7V4</accession>
<dbReference type="PROSITE" id="PS00028">
    <property type="entry name" value="ZINC_FINGER_C2H2_1"/>
    <property type="match status" value="1"/>
</dbReference>
<dbReference type="InterPro" id="IPR013087">
    <property type="entry name" value="Znf_C2H2_type"/>
</dbReference>
<feature type="domain" description="C2H2-type" evidence="2">
    <location>
        <begin position="3"/>
        <end position="31"/>
    </location>
</feature>
<dbReference type="STRING" id="154538.A0A1M2V7V4"/>
<dbReference type="InterPro" id="IPR041078">
    <property type="entry name" value="Plavaka"/>
</dbReference>